<proteinExistence type="predicted"/>
<evidence type="ECO:0000256" key="1">
    <source>
        <dbReference type="SAM" id="Phobius"/>
    </source>
</evidence>
<sequence>MGKAQTTEPIYTGSGVRRFYPINGKGADHTANTRIGPTKLLYIPFTSVFCSFILSLYTYSDVRRSLLIWGSRILSY</sequence>
<dbReference type="AlphaFoldDB" id="A0A4S8ME44"/>
<keyword evidence="3" id="KW-1185">Reference proteome</keyword>
<reference evidence="2 3" key="1">
    <citation type="journal article" date="2019" name="Nat. Ecol. Evol.">
        <title>Megaphylogeny resolves global patterns of mushroom evolution.</title>
        <authorList>
            <person name="Varga T."/>
            <person name="Krizsan K."/>
            <person name="Foldi C."/>
            <person name="Dima B."/>
            <person name="Sanchez-Garcia M."/>
            <person name="Sanchez-Ramirez S."/>
            <person name="Szollosi G.J."/>
            <person name="Szarkandi J.G."/>
            <person name="Papp V."/>
            <person name="Albert L."/>
            <person name="Andreopoulos W."/>
            <person name="Angelini C."/>
            <person name="Antonin V."/>
            <person name="Barry K.W."/>
            <person name="Bougher N.L."/>
            <person name="Buchanan P."/>
            <person name="Buyck B."/>
            <person name="Bense V."/>
            <person name="Catcheside P."/>
            <person name="Chovatia M."/>
            <person name="Cooper J."/>
            <person name="Damon W."/>
            <person name="Desjardin D."/>
            <person name="Finy P."/>
            <person name="Geml J."/>
            <person name="Haridas S."/>
            <person name="Hughes K."/>
            <person name="Justo A."/>
            <person name="Karasinski D."/>
            <person name="Kautmanova I."/>
            <person name="Kiss B."/>
            <person name="Kocsube S."/>
            <person name="Kotiranta H."/>
            <person name="LaButti K.M."/>
            <person name="Lechner B.E."/>
            <person name="Liimatainen K."/>
            <person name="Lipzen A."/>
            <person name="Lukacs Z."/>
            <person name="Mihaltcheva S."/>
            <person name="Morgado L.N."/>
            <person name="Niskanen T."/>
            <person name="Noordeloos M.E."/>
            <person name="Ohm R.A."/>
            <person name="Ortiz-Santana B."/>
            <person name="Ovrebo C."/>
            <person name="Racz N."/>
            <person name="Riley R."/>
            <person name="Savchenko A."/>
            <person name="Shiryaev A."/>
            <person name="Soop K."/>
            <person name="Spirin V."/>
            <person name="Szebenyi C."/>
            <person name="Tomsovsky M."/>
            <person name="Tulloss R.E."/>
            <person name="Uehling J."/>
            <person name="Grigoriev I.V."/>
            <person name="Vagvolgyi C."/>
            <person name="Papp T."/>
            <person name="Martin F.M."/>
            <person name="Miettinen O."/>
            <person name="Hibbett D.S."/>
            <person name="Nagy L.G."/>
        </authorList>
    </citation>
    <scope>NUCLEOTIDE SEQUENCE [LARGE SCALE GENOMIC DNA]</scope>
    <source>
        <strain evidence="2 3">CBS 962.96</strain>
    </source>
</reference>
<keyword evidence="1" id="KW-0472">Membrane</keyword>
<feature type="transmembrane region" description="Helical" evidence="1">
    <location>
        <begin position="40"/>
        <end position="59"/>
    </location>
</feature>
<accession>A0A4S8ME44</accession>
<evidence type="ECO:0000313" key="3">
    <source>
        <dbReference type="Proteomes" id="UP000297245"/>
    </source>
</evidence>
<dbReference type="Proteomes" id="UP000297245">
    <property type="component" value="Unassembled WGS sequence"/>
</dbReference>
<gene>
    <name evidence="2" type="ORF">K435DRAFT_776334</name>
</gene>
<keyword evidence="1" id="KW-1133">Transmembrane helix</keyword>
<dbReference type="EMBL" id="ML179098">
    <property type="protein sequence ID" value="THV00868.1"/>
    <property type="molecule type" value="Genomic_DNA"/>
</dbReference>
<evidence type="ECO:0000313" key="2">
    <source>
        <dbReference type="EMBL" id="THV00868.1"/>
    </source>
</evidence>
<organism evidence="2 3">
    <name type="scientific">Dendrothele bispora (strain CBS 962.96)</name>
    <dbReference type="NCBI Taxonomy" id="1314807"/>
    <lineage>
        <taxon>Eukaryota</taxon>
        <taxon>Fungi</taxon>
        <taxon>Dikarya</taxon>
        <taxon>Basidiomycota</taxon>
        <taxon>Agaricomycotina</taxon>
        <taxon>Agaricomycetes</taxon>
        <taxon>Agaricomycetidae</taxon>
        <taxon>Agaricales</taxon>
        <taxon>Agaricales incertae sedis</taxon>
        <taxon>Dendrothele</taxon>
    </lineage>
</organism>
<name>A0A4S8ME44_DENBC</name>
<feature type="non-terminal residue" evidence="2">
    <location>
        <position position="76"/>
    </location>
</feature>
<keyword evidence="1" id="KW-0812">Transmembrane</keyword>
<protein>
    <submittedName>
        <fullName evidence="2">Uncharacterized protein</fullName>
    </submittedName>
</protein>